<accession>A0A7G2CPC4</accession>
<proteinExistence type="predicted"/>
<reference evidence="2 3" key="1">
    <citation type="submission" date="2020-08" db="EMBL/GenBank/DDBJ databases">
        <authorList>
            <person name="Newling K."/>
            <person name="Davey J."/>
            <person name="Forrester S."/>
        </authorList>
    </citation>
    <scope>NUCLEOTIDE SEQUENCE [LARGE SCALE GENOMIC DNA]</scope>
    <source>
        <strain evidence="3">Crithidia deanei Carvalho (ATCC PRA-265)</strain>
    </source>
</reference>
<feature type="region of interest" description="Disordered" evidence="1">
    <location>
        <begin position="152"/>
        <end position="182"/>
    </location>
</feature>
<evidence type="ECO:0000313" key="2">
    <source>
        <dbReference type="EMBL" id="CAD2221640.1"/>
    </source>
</evidence>
<dbReference type="EMBL" id="LR877166">
    <property type="protein sequence ID" value="CAD2221640.1"/>
    <property type="molecule type" value="Genomic_DNA"/>
</dbReference>
<dbReference type="AlphaFoldDB" id="A0A7G2CPC4"/>
<keyword evidence="3" id="KW-1185">Reference proteome</keyword>
<organism evidence="2 3">
    <name type="scientific">Angomonas deanei</name>
    <dbReference type="NCBI Taxonomy" id="59799"/>
    <lineage>
        <taxon>Eukaryota</taxon>
        <taxon>Discoba</taxon>
        <taxon>Euglenozoa</taxon>
        <taxon>Kinetoplastea</taxon>
        <taxon>Metakinetoplastina</taxon>
        <taxon>Trypanosomatida</taxon>
        <taxon>Trypanosomatidae</taxon>
        <taxon>Strigomonadinae</taxon>
        <taxon>Angomonas</taxon>
    </lineage>
</organism>
<evidence type="ECO:0000313" key="3">
    <source>
        <dbReference type="Proteomes" id="UP000515908"/>
    </source>
</evidence>
<gene>
    <name evidence="2" type="ORF">ADEAN_000917200</name>
</gene>
<evidence type="ECO:0000256" key="1">
    <source>
        <dbReference type="SAM" id="MobiDB-lite"/>
    </source>
</evidence>
<dbReference type="VEuPathDB" id="TriTrypDB:ADEAN_000917200"/>
<name>A0A7G2CPC4_9TRYP</name>
<protein>
    <submittedName>
        <fullName evidence="2">Uncharacterized protein</fullName>
    </submittedName>
</protein>
<sequence>MTGEWLVASMGSSWLGKAVTAEVETSGKVVIVAYSAGVFLRVRLHDRKGKKVAGIDSYWNSEATVEYDVAQVGVSQFKLQVEGMMRTEGGGGKHQEPAKDRPFDIFVFTDQPCKVSQINYTVSPSAWPVPAQSTSGDLLRYPRLLEDGDMGLGIGDDTTWSDTDDDGPTAGGAARGLGEEGR</sequence>
<dbReference type="Proteomes" id="UP000515908">
    <property type="component" value="Chromosome 22"/>
</dbReference>